<sequence>MEQGKKDFNALNKEIATLKKAKQDAAEQMEKSKEIKARIAELEEREKELSAARDAALLPIGNLVHDSVPVSNDEVRPSDG</sequence>
<dbReference type="OrthoDB" id="10264585at2759"/>
<feature type="coiled-coil region" evidence="1">
    <location>
        <begin position="1"/>
        <end position="52"/>
    </location>
</feature>
<dbReference type="GO" id="GO:0005524">
    <property type="term" value="F:ATP binding"/>
    <property type="evidence" value="ECO:0007669"/>
    <property type="project" value="InterPro"/>
</dbReference>
<dbReference type="GO" id="GO:0004828">
    <property type="term" value="F:serine-tRNA ligase activity"/>
    <property type="evidence" value="ECO:0007669"/>
    <property type="project" value="UniProtKB-EC"/>
</dbReference>
<dbReference type="Gene3D" id="1.10.287.40">
    <property type="entry name" value="Serine-tRNA synthetase, tRNA binding domain"/>
    <property type="match status" value="1"/>
</dbReference>
<evidence type="ECO:0000259" key="2">
    <source>
        <dbReference type="Pfam" id="PF02403"/>
    </source>
</evidence>
<keyword evidence="3" id="KW-0030">Aminoacyl-tRNA synthetase</keyword>
<evidence type="ECO:0000313" key="3">
    <source>
        <dbReference type="EMBL" id="KIY94472.1"/>
    </source>
</evidence>
<keyword evidence="1" id="KW-0175">Coiled coil</keyword>
<dbReference type="Proteomes" id="UP000054498">
    <property type="component" value="Unassembled WGS sequence"/>
</dbReference>
<dbReference type="InterPro" id="IPR042103">
    <property type="entry name" value="SerRS_1_N_sf"/>
</dbReference>
<dbReference type="AlphaFoldDB" id="A0A0D2J3D7"/>
<keyword evidence="4" id="KW-1185">Reference proteome</keyword>
<proteinExistence type="predicted"/>
<reference evidence="3 4" key="1">
    <citation type="journal article" date="2013" name="BMC Genomics">
        <title>Reconstruction of the lipid metabolism for the microalga Monoraphidium neglectum from its genome sequence reveals characteristics suitable for biofuel production.</title>
        <authorList>
            <person name="Bogen C."/>
            <person name="Al-Dilaimi A."/>
            <person name="Albersmeier A."/>
            <person name="Wichmann J."/>
            <person name="Grundmann M."/>
            <person name="Rupp O."/>
            <person name="Lauersen K.J."/>
            <person name="Blifernez-Klassen O."/>
            <person name="Kalinowski J."/>
            <person name="Goesmann A."/>
            <person name="Mussgnug J.H."/>
            <person name="Kruse O."/>
        </authorList>
    </citation>
    <scope>NUCLEOTIDE SEQUENCE [LARGE SCALE GENOMIC DNA]</scope>
    <source>
        <strain evidence="3 4">SAG 48.87</strain>
    </source>
</reference>
<dbReference type="GeneID" id="25730956"/>
<dbReference type="GO" id="GO:0006434">
    <property type="term" value="P:seryl-tRNA aminoacylation"/>
    <property type="evidence" value="ECO:0007669"/>
    <property type="project" value="InterPro"/>
</dbReference>
<dbReference type="InterPro" id="IPR002317">
    <property type="entry name" value="Ser-tRNA-ligase_type_1"/>
</dbReference>
<accession>A0A0D2J3D7</accession>
<dbReference type="InterPro" id="IPR010978">
    <property type="entry name" value="tRNA-bd_arm"/>
</dbReference>
<evidence type="ECO:0000256" key="1">
    <source>
        <dbReference type="SAM" id="Coils"/>
    </source>
</evidence>
<dbReference type="KEGG" id="mng:MNEG_13489"/>
<dbReference type="SUPFAM" id="SSF46589">
    <property type="entry name" value="tRNA-binding arm"/>
    <property type="match status" value="1"/>
</dbReference>
<protein>
    <submittedName>
        <fullName evidence="3">Seryl-tRNA synthetase</fullName>
        <ecNumber evidence="3">6.1.1.11</ecNumber>
    </submittedName>
</protein>
<dbReference type="InterPro" id="IPR015866">
    <property type="entry name" value="Ser-tRNA-synth_1_N"/>
</dbReference>
<dbReference type="EMBL" id="KK104077">
    <property type="protein sequence ID" value="KIY94472.1"/>
    <property type="molecule type" value="Genomic_DNA"/>
</dbReference>
<dbReference type="RefSeq" id="XP_013893492.1">
    <property type="nucleotide sequence ID" value="XM_014038038.1"/>
</dbReference>
<gene>
    <name evidence="3" type="ORF">MNEG_13489</name>
</gene>
<dbReference type="EC" id="6.1.1.11" evidence="3"/>
<name>A0A0D2J3D7_9CHLO</name>
<organism evidence="3 4">
    <name type="scientific">Monoraphidium neglectum</name>
    <dbReference type="NCBI Taxonomy" id="145388"/>
    <lineage>
        <taxon>Eukaryota</taxon>
        <taxon>Viridiplantae</taxon>
        <taxon>Chlorophyta</taxon>
        <taxon>core chlorophytes</taxon>
        <taxon>Chlorophyceae</taxon>
        <taxon>CS clade</taxon>
        <taxon>Sphaeropleales</taxon>
        <taxon>Selenastraceae</taxon>
        <taxon>Monoraphidium</taxon>
    </lineage>
</organism>
<evidence type="ECO:0000313" key="4">
    <source>
        <dbReference type="Proteomes" id="UP000054498"/>
    </source>
</evidence>
<dbReference type="Pfam" id="PF02403">
    <property type="entry name" value="Seryl_tRNA_N"/>
    <property type="match status" value="1"/>
</dbReference>
<dbReference type="PANTHER" id="PTHR11778">
    <property type="entry name" value="SERYL-TRNA SYNTHETASE"/>
    <property type="match status" value="1"/>
</dbReference>
<feature type="domain" description="Serine-tRNA synthetase type1 N-terminal" evidence="2">
    <location>
        <begin position="2"/>
        <end position="64"/>
    </location>
</feature>
<keyword evidence="3" id="KW-0436">Ligase</keyword>
<dbReference type="STRING" id="145388.A0A0D2J3D7"/>